<feature type="transmembrane region" description="Helical" evidence="1">
    <location>
        <begin position="34"/>
        <end position="53"/>
    </location>
</feature>
<accession>A0A974C8G2</accession>
<sequence>MKWSRIADLVTVDTISPKEFAHCMKQYNFVSPSIAILLVIDLSIFTMFSYLYYSCTHYCKTYAPDPYKS</sequence>
<evidence type="ECO:0000313" key="2">
    <source>
        <dbReference type="EMBL" id="OCT68499.1"/>
    </source>
</evidence>
<proteinExistence type="predicted"/>
<keyword evidence="1" id="KW-1133">Transmembrane helix</keyword>
<keyword evidence="1" id="KW-0812">Transmembrane</keyword>
<reference evidence="3" key="1">
    <citation type="journal article" date="2016" name="Nature">
        <title>Genome evolution in the allotetraploid frog Xenopus laevis.</title>
        <authorList>
            <person name="Session A.M."/>
            <person name="Uno Y."/>
            <person name="Kwon T."/>
            <person name="Chapman J.A."/>
            <person name="Toyoda A."/>
            <person name="Takahashi S."/>
            <person name="Fukui A."/>
            <person name="Hikosaka A."/>
            <person name="Suzuki A."/>
            <person name="Kondo M."/>
            <person name="van Heeringen S.J."/>
            <person name="Quigley I."/>
            <person name="Heinz S."/>
            <person name="Ogino H."/>
            <person name="Ochi H."/>
            <person name="Hellsten U."/>
            <person name="Lyons J.B."/>
            <person name="Simakov O."/>
            <person name="Putnam N."/>
            <person name="Stites J."/>
            <person name="Kuroki Y."/>
            <person name="Tanaka T."/>
            <person name="Michiue T."/>
            <person name="Watanabe M."/>
            <person name="Bogdanovic O."/>
            <person name="Lister R."/>
            <person name="Georgiou G."/>
            <person name="Paranjpe S.S."/>
            <person name="van Kruijsbergen I."/>
            <person name="Shu S."/>
            <person name="Carlson J."/>
            <person name="Kinoshita T."/>
            <person name="Ohta Y."/>
            <person name="Mawaribuchi S."/>
            <person name="Jenkins J."/>
            <person name="Grimwood J."/>
            <person name="Schmutz J."/>
            <person name="Mitros T."/>
            <person name="Mozaffari S.V."/>
            <person name="Suzuki Y."/>
            <person name="Haramoto Y."/>
            <person name="Yamamoto T.S."/>
            <person name="Takagi C."/>
            <person name="Heald R."/>
            <person name="Miller K."/>
            <person name="Haudenschild C."/>
            <person name="Kitzman J."/>
            <person name="Nakayama T."/>
            <person name="Izutsu Y."/>
            <person name="Robert J."/>
            <person name="Fortriede J."/>
            <person name="Burns K."/>
            <person name="Lotay V."/>
            <person name="Karimi K."/>
            <person name="Yasuoka Y."/>
            <person name="Dichmann D.S."/>
            <person name="Flajnik M.F."/>
            <person name="Houston D.W."/>
            <person name="Shendure J."/>
            <person name="DuPasquier L."/>
            <person name="Vize P.D."/>
            <person name="Zorn A.M."/>
            <person name="Ito M."/>
            <person name="Marcotte E.M."/>
            <person name="Wallingford J.B."/>
            <person name="Ito Y."/>
            <person name="Asashima M."/>
            <person name="Ueno N."/>
            <person name="Matsuda Y."/>
            <person name="Veenstra G.J."/>
            <person name="Fujiyama A."/>
            <person name="Harland R.M."/>
            <person name="Taira M."/>
            <person name="Rokhsar D.S."/>
        </authorList>
    </citation>
    <scope>NUCLEOTIDE SEQUENCE [LARGE SCALE GENOMIC DNA]</scope>
    <source>
        <strain evidence="3">J</strain>
    </source>
</reference>
<dbReference type="EMBL" id="CM004480">
    <property type="protein sequence ID" value="OCT68499.1"/>
    <property type="molecule type" value="Genomic_DNA"/>
</dbReference>
<dbReference type="AlphaFoldDB" id="A0A974C8G2"/>
<evidence type="ECO:0000313" key="3">
    <source>
        <dbReference type="Proteomes" id="UP000694892"/>
    </source>
</evidence>
<keyword evidence="1" id="KW-0472">Membrane</keyword>
<protein>
    <submittedName>
        <fullName evidence="2">Uncharacterized protein</fullName>
    </submittedName>
</protein>
<evidence type="ECO:0000256" key="1">
    <source>
        <dbReference type="SAM" id="Phobius"/>
    </source>
</evidence>
<dbReference type="Proteomes" id="UP000694892">
    <property type="component" value="Chromosome 8L"/>
</dbReference>
<gene>
    <name evidence="2" type="ORF">XELAEV_18039801mg</name>
</gene>
<organism evidence="2 3">
    <name type="scientific">Xenopus laevis</name>
    <name type="common">African clawed frog</name>
    <dbReference type="NCBI Taxonomy" id="8355"/>
    <lineage>
        <taxon>Eukaryota</taxon>
        <taxon>Metazoa</taxon>
        <taxon>Chordata</taxon>
        <taxon>Craniata</taxon>
        <taxon>Vertebrata</taxon>
        <taxon>Euteleostomi</taxon>
        <taxon>Amphibia</taxon>
        <taxon>Batrachia</taxon>
        <taxon>Anura</taxon>
        <taxon>Pipoidea</taxon>
        <taxon>Pipidae</taxon>
        <taxon>Xenopodinae</taxon>
        <taxon>Xenopus</taxon>
        <taxon>Xenopus</taxon>
    </lineage>
</organism>
<name>A0A974C8G2_XENLA</name>